<dbReference type="InterPro" id="IPR032831">
    <property type="entry name" value="LptM_cons"/>
</dbReference>
<evidence type="ECO:0000256" key="1">
    <source>
        <dbReference type="ARBA" id="ARBA00004459"/>
    </source>
</evidence>
<evidence type="ECO:0000256" key="4">
    <source>
        <dbReference type="ARBA" id="ARBA00023139"/>
    </source>
</evidence>
<feature type="region of interest" description="Disordered" evidence="7">
    <location>
        <begin position="73"/>
        <end position="92"/>
    </location>
</feature>
<feature type="compositionally biased region" description="Polar residues" evidence="7">
    <location>
        <begin position="73"/>
        <end position="82"/>
    </location>
</feature>
<organism evidence="8">
    <name type="scientific">mine drainage metagenome</name>
    <dbReference type="NCBI Taxonomy" id="410659"/>
    <lineage>
        <taxon>unclassified sequences</taxon>
        <taxon>metagenomes</taxon>
        <taxon>ecological metagenomes</taxon>
    </lineage>
</organism>
<reference evidence="8" key="1">
    <citation type="submission" date="2016-10" db="EMBL/GenBank/DDBJ databases">
        <title>Sequence of Gallionella enrichment culture.</title>
        <authorList>
            <person name="Poehlein A."/>
            <person name="Muehling M."/>
            <person name="Daniel R."/>
        </authorList>
    </citation>
    <scope>NUCLEOTIDE SEQUENCE</scope>
</reference>
<name>A0A1J5SRD1_9ZZZZ</name>
<evidence type="ECO:0000256" key="6">
    <source>
        <dbReference type="ARBA" id="ARBA00023288"/>
    </source>
</evidence>
<evidence type="ECO:0000256" key="3">
    <source>
        <dbReference type="ARBA" id="ARBA00023136"/>
    </source>
</evidence>
<evidence type="ECO:0008006" key="9">
    <source>
        <dbReference type="Google" id="ProtNLM"/>
    </source>
</evidence>
<evidence type="ECO:0000256" key="5">
    <source>
        <dbReference type="ARBA" id="ARBA00023237"/>
    </source>
</evidence>
<proteinExistence type="predicted"/>
<evidence type="ECO:0000313" key="8">
    <source>
        <dbReference type="EMBL" id="OIR02638.1"/>
    </source>
</evidence>
<comment type="subcellular location">
    <subcellularLocation>
        <location evidence="1">Cell outer membrane</location>
        <topology evidence="1">Lipid-anchor</topology>
    </subcellularLocation>
</comment>
<keyword evidence="6" id="KW-0449">Lipoprotein</keyword>
<dbReference type="EMBL" id="MLJW01000073">
    <property type="protein sequence ID" value="OIR02638.1"/>
    <property type="molecule type" value="Genomic_DNA"/>
</dbReference>
<sequence length="92" mass="9973">MKTVLAFTIAAILLSACGQKGPVSRPSDVVGRFKSRTFQISDHEHAVIFEVPAHGIPDRCVVYVDDSTRTSHMNCDMDTSSPIPDDAGELGR</sequence>
<keyword evidence="2" id="KW-0732">Signal</keyword>
<keyword evidence="5" id="KW-0998">Cell outer membrane</keyword>
<dbReference type="AlphaFoldDB" id="A0A1J5SRD1"/>
<protein>
    <recommendedName>
        <fullName evidence="9">Lipoprotein</fullName>
    </recommendedName>
</protein>
<dbReference type="PROSITE" id="PS51257">
    <property type="entry name" value="PROKAR_LIPOPROTEIN"/>
    <property type="match status" value="1"/>
</dbReference>
<keyword evidence="3" id="KW-0472">Membrane</keyword>
<evidence type="ECO:0000256" key="7">
    <source>
        <dbReference type="SAM" id="MobiDB-lite"/>
    </source>
</evidence>
<comment type="caution">
    <text evidence="8">The sequence shown here is derived from an EMBL/GenBank/DDBJ whole genome shotgun (WGS) entry which is preliminary data.</text>
</comment>
<dbReference type="NCBIfam" id="NF047847">
    <property type="entry name" value="SS_mature_LptM"/>
    <property type="match status" value="1"/>
</dbReference>
<evidence type="ECO:0000256" key="2">
    <source>
        <dbReference type="ARBA" id="ARBA00022729"/>
    </source>
</evidence>
<keyword evidence="4" id="KW-0564">Palmitate</keyword>
<accession>A0A1J5SRD1</accession>
<gene>
    <name evidence="8" type="ORF">GALL_153520</name>
</gene>